<proteinExistence type="predicted"/>
<evidence type="ECO:0000313" key="2">
    <source>
        <dbReference type="Proteomes" id="UP000003477"/>
    </source>
</evidence>
<comment type="caution">
    <text evidence="1">The sequence shown here is derived from an EMBL/GenBank/DDBJ whole genome shotgun (WGS) entry which is preliminary data.</text>
</comment>
<evidence type="ECO:0000313" key="1">
    <source>
        <dbReference type="EMBL" id="EHJ14321.1"/>
    </source>
</evidence>
<dbReference type="EMBL" id="AESD01000164">
    <property type="protein sequence ID" value="EHJ14321.1"/>
    <property type="molecule type" value="Genomic_DNA"/>
</dbReference>
<dbReference type="PATRIC" id="fig|423471.3.peg.932"/>
<accession>G5J0H6</accession>
<protein>
    <submittedName>
        <fullName evidence="1">Uncharacterized protein</fullName>
    </submittedName>
</protein>
<gene>
    <name evidence="1" type="ORF">CWATWH0003_1011</name>
</gene>
<organism evidence="1 2">
    <name type="scientific">Crocosphaera watsonii WH 0003</name>
    <dbReference type="NCBI Taxonomy" id="423471"/>
    <lineage>
        <taxon>Bacteria</taxon>
        <taxon>Bacillati</taxon>
        <taxon>Cyanobacteriota</taxon>
        <taxon>Cyanophyceae</taxon>
        <taxon>Oscillatoriophycideae</taxon>
        <taxon>Chroococcales</taxon>
        <taxon>Aphanothecaceae</taxon>
        <taxon>Crocosphaera</taxon>
    </lineage>
</organism>
<sequence length="39" mass="4583">MTPTVFLSLVTYPKAKIKKIVIIFDGFLFSKLEWKKLHT</sequence>
<name>G5J0H6_CROWT</name>
<dbReference type="Proteomes" id="UP000003477">
    <property type="component" value="Unassembled WGS sequence"/>
</dbReference>
<reference evidence="1 2" key="1">
    <citation type="journal article" date="2011" name="Front. Microbiol.">
        <title>Two Strains of Crocosphaera watsonii with Highly Conserved Genomes are Distinguished by Strain-Specific Features.</title>
        <authorList>
            <person name="Bench S.R."/>
            <person name="Ilikchyan I.N."/>
            <person name="Tripp H.J."/>
            <person name="Zehr J.P."/>
        </authorList>
    </citation>
    <scope>NUCLEOTIDE SEQUENCE [LARGE SCALE GENOMIC DNA]</scope>
    <source>
        <strain evidence="1 2">WH 0003</strain>
    </source>
</reference>
<dbReference type="AlphaFoldDB" id="G5J0H6"/>